<dbReference type="EMBL" id="BMOV01000018">
    <property type="protein sequence ID" value="GGO17523.1"/>
    <property type="molecule type" value="Genomic_DNA"/>
</dbReference>
<reference evidence="2" key="1">
    <citation type="journal article" date="2019" name="Int. J. Syst. Evol. Microbiol.">
        <title>The Global Catalogue of Microorganisms (GCM) 10K type strain sequencing project: providing services to taxonomists for standard genome sequencing and annotation.</title>
        <authorList>
            <consortium name="The Broad Institute Genomics Platform"/>
            <consortium name="The Broad Institute Genome Sequencing Center for Infectious Disease"/>
            <person name="Wu L."/>
            <person name="Ma J."/>
        </authorList>
    </citation>
    <scope>NUCLEOTIDE SEQUENCE [LARGE SCALE GENOMIC DNA]</scope>
    <source>
        <strain evidence="2">JCM 17843</strain>
    </source>
</reference>
<name>A0ABQ2LGZ1_9PROT</name>
<evidence type="ECO:0008006" key="3">
    <source>
        <dbReference type="Google" id="ProtNLM"/>
    </source>
</evidence>
<accession>A0ABQ2LGZ1</accession>
<evidence type="ECO:0000313" key="2">
    <source>
        <dbReference type="Proteomes" id="UP000602381"/>
    </source>
</evidence>
<organism evidence="1 2">
    <name type="scientific">Iodidimonas muriae</name>
    <dbReference type="NCBI Taxonomy" id="261467"/>
    <lineage>
        <taxon>Bacteria</taxon>
        <taxon>Pseudomonadati</taxon>
        <taxon>Pseudomonadota</taxon>
        <taxon>Alphaproteobacteria</taxon>
        <taxon>Iodidimonadales</taxon>
        <taxon>Iodidimonadaceae</taxon>
        <taxon>Iodidimonas</taxon>
    </lineage>
</organism>
<dbReference type="RefSeq" id="WP_150006427.1">
    <property type="nucleotide sequence ID" value="NZ_BMOV01000018.1"/>
</dbReference>
<comment type="caution">
    <text evidence="1">The sequence shown here is derived from an EMBL/GenBank/DDBJ whole genome shotgun (WGS) entry which is preliminary data.</text>
</comment>
<keyword evidence="2" id="KW-1185">Reference proteome</keyword>
<dbReference type="Proteomes" id="UP000602381">
    <property type="component" value="Unassembled WGS sequence"/>
</dbReference>
<evidence type="ECO:0000313" key="1">
    <source>
        <dbReference type="EMBL" id="GGO17523.1"/>
    </source>
</evidence>
<sequence length="182" mass="19473">MSSSSQTARVLAGLTYTFDGGGQQVSGVSVPFPIEISLDGGSTWSLFDSTTSLDGIFRKILFRNMTDTDADIVFNIASEPGAYQRRDLGQLVVRRPTILTNWERIEVGDTPVRLVPVDPQRASLTIQAGTAGLYVGGTSDVTDDVFALVPVGQKIVLENGAEVWAVRAPGDLADAGIIEERD</sequence>
<proteinExistence type="predicted"/>
<protein>
    <recommendedName>
        <fullName evidence="3">Phage tail protein</fullName>
    </recommendedName>
</protein>
<gene>
    <name evidence="1" type="ORF">GCM10007972_27680</name>
</gene>